<feature type="non-terminal residue" evidence="2">
    <location>
        <position position="1"/>
    </location>
</feature>
<dbReference type="EMBL" id="CAJOAY010012654">
    <property type="protein sequence ID" value="CAF4254792.1"/>
    <property type="molecule type" value="Genomic_DNA"/>
</dbReference>
<evidence type="ECO:0000313" key="3">
    <source>
        <dbReference type="Proteomes" id="UP000663881"/>
    </source>
</evidence>
<dbReference type="Proteomes" id="UP000663881">
    <property type="component" value="Unassembled WGS sequence"/>
</dbReference>
<proteinExistence type="predicted"/>
<comment type="caution">
    <text evidence="2">The sequence shown here is derived from an EMBL/GenBank/DDBJ whole genome shotgun (WGS) entry which is preliminary data.</text>
</comment>
<dbReference type="AlphaFoldDB" id="A0A820F231"/>
<gene>
    <name evidence="2" type="ORF">OKA104_LOCUS43796</name>
</gene>
<organism evidence="2 3">
    <name type="scientific">Adineta steineri</name>
    <dbReference type="NCBI Taxonomy" id="433720"/>
    <lineage>
        <taxon>Eukaryota</taxon>
        <taxon>Metazoa</taxon>
        <taxon>Spiralia</taxon>
        <taxon>Gnathifera</taxon>
        <taxon>Rotifera</taxon>
        <taxon>Eurotatoria</taxon>
        <taxon>Bdelloidea</taxon>
        <taxon>Adinetida</taxon>
        <taxon>Adinetidae</taxon>
        <taxon>Adineta</taxon>
    </lineage>
</organism>
<evidence type="ECO:0000256" key="1">
    <source>
        <dbReference type="SAM" id="MobiDB-lite"/>
    </source>
</evidence>
<accession>A0A820F231</accession>
<sequence>NIIESMNGSLDSRPSVVIRQLPRIKLPPRPPPPVIIRTEEEGGEGNVNKEAKT</sequence>
<name>A0A820F231_9BILA</name>
<evidence type="ECO:0000313" key="2">
    <source>
        <dbReference type="EMBL" id="CAF4254792.1"/>
    </source>
</evidence>
<feature type="compositionally biased region" description="Pro residues" evidence="1">
    <location>
        <begin position="25"/>
        <end position="34"/>
    </location>
</feature>
<reference evidence="2" key="1">
    <citation type="submission" date="2021-02" db="EMBL/GenBank/DDBJ databases">
        <authorList>
            <person name="Nowell W R."/>
        </authorList>
    </citation>
    <scope>NUCLEOTIDE SEQUENCE</scope>
</reference>
<protein>
    <submittedName>
        <fullName evidence="2">Uncharacterized protein</fullName>
    </submittedName>
</protein>
<feature type="region of interest" description="Disordered" evidence="1">
    <location>
        <begin position="23"/>
        <end position="53"/>
    </location>
</feature>